<reference evidence="2 3" key="1">
    <citation type="submission" date="2023-05" db="EMBL/GenBank/DDBJ databases">
        <title>B98-5 Cell Line De Novo Hybrid Assembly: An Optical Mapping Approach.</title>
        <authorList>
            <person name="Kananen K."/>
            <person name="Auerbach J.A."/>
            <person name="Kautto E."/>
            <person name="Blachly J.S."/>
        </authorList>
    </citation>
    <scope>NUCLEOTIDE SEQUENCE [LARGE SCALE GENOMIC DNA]</scope>
    <source>
        <strain evidence="2">B95-8</strain>
        <tissue evidence="2">Cell line</tissue>
    </source>
</reference>
<feature type="region of interest" description="Disordered" evidence="1">
    <location>
        <begin position="142"/>
        <end position="183"/>
    </location>
</feature>
<evidence type="ECO:0000313" key="2">
    <source>
        <dbReference type="EMBL" id="KAK2089197.1"/>
    </source>
</evidence>
<gene>
    <name evidence="2" type="ORF">P7K49_035104</name>
</gene>
<dbReference type="Proteomes" id="UP001266305">
    <property type="component" value="Unassembled WGS sequence"/>
</dbReference>
<sequence>MTGVEEGGCGGLHGGGGVRGCGGLHGGGGVRGYGGLHGGGGVWGCGGLHGGGGVRGCGGLHGGEGSCGGVNDGGGGGREVRGHGVVVGGNSGSGVDKAKSGFVREAGSEVEVTSGVKAERGAEGPVDGQWAAAACAPATVSLGNLEEEEKGKQTDGLRSAGPAHPAPRPAPRAADQWKGAEPRDVMGHQQILPGPGAPPPGFLRCLQAPPGVLLCWRMLGTRECGGVRGLRERVQEGVLGRGRKRECSEVCSLREDSQTAGDWGMETQEASEG</sequence>
<protein>
    <submittedName>
        <fullName evidence="2">Uncharacterized protein</fullName>
    </submittedName>
</protein>
<evidence type="ECO:0000313" key="3">
    <source>
        <dbReference type="Proteomes" id="UP001266305"/>
    </source>
</evidence>
<name>A0ABQ9TYE4_SAGOE</name>
<dbReference type="EMBL" id="JASSZA010000019">
    <property type="protein sequence ID" value="KAK2089197.1"/>
    <property type="molecule type" value="Genomic_DNA"/>
</dbReference>
<keyword evidence="3" id="KW-1185">Reference proteome</keyword>
<accession>A0ABQ9TYE4</accession>
<proteinExistence type="predicted"/>
<comment type="caution">
    <text evidence="2">The sequence shown here is derived from an EMBL/GenBank/DDBJ whole genome shotgun (WGS) entry which is preliminary data.</text>
</comment>
<evidence type="ECO:0000256" key="1">
    <source>
        <dbReference type="SAM" id="MobiDB-lite"/>
    </source>
</evidence>
<organism evidence="2 3">
    <name type="scientific">Saguinus oedipus</name>
    <name type="common">Cotton-top tamarin</name>
    <name type="synonym">Oedipomidas oedipus</name>
    <dbReference type="NCBI Taxonomy" id="9490"/>
    <lineage>
        <taxon>Eukaryota</taxon>
        <taxon>Metazoa</taxon>
        <taxon>Chordata</taxon>
        <taxon>Craniata</taxon>
        <taxon>Vertebrata</taxon>
        <taxon>Euteleostomi</taxon>
        <taxon>Mammalia</taxon>
        <taxon>Eutheria</taxon>
        <taxon>Euarchontoglires</taxon>
        <taxon>Primates</taxon>
        <taxon>Haplorrhini</taxon>
        <taxon>Platyrrhini</taxon>
        <taxon>Cebidae</taxon>
        <taxon>Callitrichinae</taxon>
        <taxon>Saguinus</taxon>
    </lineage>
</organism>